<evidence type="ECO:0000256" key="1">
    <source>
        <dbReference type="SAM" id="MobiDB-lite"/>
    </source>
</evidence>
<feature type="region of interest" description="Disordered" evidence="1">
    <location>
        <begin position="63"/>
        <end position="101"/>
    </location>
</feature>
<dbReference type="AlphaFoldDB" id="A0A6A6R1C4"/>
<organism evidence="2 3">
    <name type="scientific">Lophium mytilinum</name>
    <dbReference type="NCBI Taxonomy" id="390894"/>
    <lineage>
        <taxon>Eukaryota</taxon>
        <taxon>Fungi</taxon>
        <taxon>Dikarya</taxon>
        <taxon>Ascomycota</taxon>
        <taxon>Pezizomycotina</taxon>
        <taxon>Dothideomycetes</taxon>
        <taxon>Pleosporomycetidae</taxon>
        <taxon>Mytilinidiales</taxon>
        <taxon>Mytilinidiaceae</taxon>
        <taxon>Lophium</taxon>
    </lineage>
</organism>
<feature type="region of interest" description="Disordered" evidence="1">
    <location>
        <begin position="205"/>
        <end position="227"/>
    </location>
</feature>
<dbReference type="Proteomes" id="UP000799750">
    <property type="component" value="Unassembled WGS sequence"/>
</dbReference>
<reference evidence="2" key="1">
    <citation type="journal article" date="2020" name="Stud. Mycol.">
        <title>101 Dothideomycetes genomes: a test case for predicting lifestyles and emergence of pathogens.</title>
        <authorList>
            <person name="Haridas S."/>
            <person name="Albert R."/>
            <person name="Binder M."/>
            <person name="Bloem J."/>
            <person name="Labutti K."/>
            <person name="Salamov A."/>
            <person name="Andreopoulos B."/>
            <person name="Baker S."/>
            <person name="Barry K."/>
            <person name="Bills G."/>
            <person name="Bluhm B."/>
            <person name="Cannon C."/>
            <person name="Castanera R."/>
            <person name="Culley D."/>
            <person name="Daum C."/>
            <person name="Ezra D."/>
            <person name="Gonzalez J."/>
            <person name="Henrissat B."/>
            <person name="Kuo A."/>
            <person name="Liang C."/>
            <person name="Lipzen A."/>
            <person name="Lutzoni F."/>
            <person name="Magnuson J."/>
            <person name="Mondo S."/>
            <person name="Nolan M."/>
            <person name="Ohm R."/>
            <person name="Pangilinan J."/>
            <person name="Park H.-J."/>
            <person name="Ramirez L."/>
            <person name="Alfaro M."/>
            <person name="Sun H."/>
            <person name="Tritt A."/>
            <person name="Yoshinaga Y."/>
            <person name="Zwiers L.-H."/>
            <person name="Turgeon B."/>
            <person name="Goodwin S."/>
            <person name="Spatafora J."/>
            <person name="Crous P."/>
            <person name="Grigoriev I."/>
        </authorList>
    </citation>
    <scope>NUCLEOTIDE SEQUENCE</scope>
    <source>
        <strain evidence="2">CBS 269.34</strain>
    </source>
</reference>
<evidence type="ECO:0000313" key="2">
    <source>
        <dbReference type="EMBL" id="KAF2497633.1"/>
    </source>
</evidence>
<proteinExistence type="predicted"/>
<sequence>MLHDSNKPIPPDIFGNDVTNLNEFARRAADLLEVEKAKKKVQADADDLVMLRSKTQENAAELVSLKKKAEEDSEALKSAKKKAEESSDELGKAKKKAQDDASELVKLRTQVESWNADCPENNLHPSFNGALILIVNPQASHIVDVGIENHARAHAWPIEWNGRFFNSNQMLRLEKVDSANRKSAWYITCRGGAGERDTWGDCLTAADPSEKQNPNVMNRKKDPNGAGKRQHWFISFENWGYYRFFNVGLGEYLILSQAPPQAPKVASVSVGSALTGIGLRTVPADNGGNKMPPELARWAIYRWDF</sequence>
<protein>
    <submittedName>
        <fullName evidence="2">Uncharacterized protein</fullName>
    </submittedName>
</protein>
<dbReference type="EMBL" id="MU004186">
    <property type="protein sequence ID" value="KAF2497633.1"/>
    <property type="molecule type" value="Genomic_DNA"/>
</dbReference>
<gene>
    <name evidence="2" type="ORF">BU16DRAFT_559368</name>
</gene>
<name>A0A6A6R1C4_9PEZI</name>
<evidence type="ECO:0000313" key="3">
    <source>
        <dbReference type="Proteomes" id="UP000799750"/>
    </source>
</evidence>
<accession>A0A6A6R1C4</accession>
<feature type="compositionally biased region" description="Basic and acidic residues" evidence="1">
    <location>
        <begin position="67"/>
        <end position="101"/>
    </location>
</feature>
<keyword evidence="3" id="KW-1185">Reference proteome</keyword>